<dbReference type="OrthoDB" id="9783692at2"/>
<dbReference type="EMBL" id="AFAY01000012">
    <property type="protein sequence ID" value="EGF11536.1"/>
    <property type="molecule type" value="Genomic_DNA"/>
</dbReference>
<feature type="transmembrane region" description="Helical" evidence="6">
    <location>
        <begin position="84"/>
        <end position="107"/>
    </location>
</feature>
<evidence type="ECO:0000256" key="5">
    <source>
        <dbReference type="ARBA" id="ARBA00023136"/>
    </source>
</evidence>
<dbReference type="RefSeq" id="WP_007341664.1">
    <property type="nucleotide sequence ID" value="NZ_GL878494.1"/>
</dbReference>
<protein>
    <submittedName>
        <fullName evidence="7">Tellurium resistance protein TerC family protein</fullName>
    </submittedName>
</protein>
<dbReference type="PANTHER" id="PTHR30238:SF0">
    <property type="entry name" value="THYLAKOID MEMBRANE PROTEIN TERC, CHLOROPLASTIC"/>
    <property type="match status" value="1"/>
</dbReference>
<reference evidence="7 8" key="1">
    <citation type="submission" date="2011-02" db="EMBL/GenBank/DDBJ databases">
        <authorList>
            <person name="Muzny D."/>
            <person name="Qin X."/>
            <person name="Deng J."/>
            <person name="Jiang H."/>
            <person name="Liu Y."/>
            <person name="Qu J."/>
            <person name="Song X.-Z."/>
            <person name="Zhang L."/>
            <person name="Thornton R."/>
            <person name="Coyle M."/>
            <person name="Francisco L."/>
            <person name="Jackson L."/>
            <person name="Javaid M."/>
            <person name="Korchina V."/>
            <person name="Kovar C."/>
            <person name="Mata R."/>
            <person name="Mathew T."/>
            <person name="Ngo R."/>
            <person name="Nguyen L."/>
            <person name="Nguyen N."/>
            <person name="Okwuonu G."/>
            <person name="Ongeri F."/>
            <person name="Pham C."/>
            <person name="Simmons D."/>
            <person name="Wilczek-Boney K."/>
            <person name="Hale W."/>
            <person name="Jakkamsetti A."/>
            <person name="Pham P."/>
            <person name="Ruth R."/>
            <person name="San Lucas F."/>
            <person name="Warren J."/>
            <person name="Zhang J."/>
            <person name="Zhao Z."/>
            <person name="Zhou C."/>
            <person name="Zhu D."/>
            <person name="Lee S."/>
            <person name="Bess C."/>
            <person name="Blankenburg K."/>
            <person name="Forbes L."/>
            <person name="Fu Q."/>
            <person name="Gubbala S."/>
            <person name="Hirani K."/>
            <person name="Jayaseelan J.C."/>
            <person name="Lara F."/>
            <person name="Munidasa M."/>
            <person name="Palculict T."/>
            <person name="Patil S."/>
            <person name="Pu L.-L."/>
            <person name="Saada N."/>
            <person name="Tang L."/>
            <person name="Weissenberger G."/>
            <person name="Zhu Y."/>
            <person name="Hemphill L."/>
            <person name="Shang Y."/>
            <person name="Youmans B."/>
            <person name="Ayvaz T."/>
            <person name="Ross M."/>
            <person name="Santibanez J."/>
            <person name="Aqrawi P."/>
            <person name="Gross S."/>
            <person name="Joshi V."/>
            <person name="Fowler G."/>
            <person name="Nazareth L."/>
            <person name="Reid J."/>
            <person name="Worley K."/>
            <person name="Petrosino J."/>
            <person name="Highlander S."/>
            <person name="Gibbs R."/>
        </authorList>
    </citation>
    <scope>NUCLEOTIDE SEQUENCE [LARGE SCALE GENOMIC DNA]</scope>
    <source>
        <strain evidence="7 8">ATCC BAA-1200</strain>
    </source>
</reference>
<dbReference type="InterPro" id="IPR022369">
    <property type="entry name" value="Integral_membrane_TerC_rswitch"/>
</dbReference>
<evidence type="ECO:0000256" key="6">
    <source>
        <dbReference type="SAM" id="Phobius"/>
    </source>
</evidence>
<proteinExistence type="inferred from homology"/>
<feature type="transmembrane region" description="Helical" evidence="6">
    <location>
        <begin position="119"/>
        <end position="141"/>
    </location>
</feature>
<gene>
    <name evidence="7" type="primary">alx</name>
    <name evidence="7" type="ORF">HMPREF9123_0652</name>
</gene>
<dbReference type="STRING" id="267212.GCA_001063965_00588"/>
<dbReference type="InterPro" id="IPR005496">
    <property type="entry name" value="Integral_membrane_TerC"/>
</dbReference>
<feature type="transmembrane region" description="Helical" evidence="6">
    <location>
        <begin position="241"/>
        <end position="261"/>
    </location>
</feature>
<keyword evidence="4 6" id="KW-1133">Transmembrane helix</keyword>
<keyword evidence="8" id="KW-1185">Reference proteome</keyword>
<keyword evidence="3 6" id="KW-0812">Transmembrane</keyword>
<evidence type="ECO:0000256" key="4">
    <source>
        <dbReference type="ARBA" id="ARBA00022989"/>
    </source>
</evidence>
<dbReference type="Pfam" id="PF03741">
    <property type="entry name" value="TerC"/>
    <property type="match status" value="1"/>
</dbReference>
<feature type="transmembrane region" description="Helical" evidence="6">
    <location>
        <begin position="12"/>
        <end position="32"/>
    </location>
</feature>
<dbReference type="AlphaFoldDB" id="F2BAI0"/>
<dbReference type="GO" id="GO:0016020">
    <property type="term" value="C:membrane"/>
    <property type="evidence" value="ECO:0007669"/>
    <property type="project" value="UniProtKB-SubCell"/>
</dbReference>
<feature type="transmembrane region" description="Helical" evidence="6">
    <location>
        <begin position="44"/>
        <end position="64"/>
    </location>
</feature>
<sequence length="325" mass="36347">MSAEPNIGSPLFYGVFLTAVLLMIAIDMLTLKKNGSHKVSTKEALAWTAVWIAASCAFAGWLYWEIATNPAYGHELAKTKVMEYFTGYVLEKSLAVDNLFVFLLIFGYFKIPPQYQHRILLYGVFGAIILRAVMIFVGAVLVSRFEWILYLFGAFLLYTGIKMIRQSGDEDADLSQNPILQWLQKHIRVSQTLDGEKFFTRENGRRLATPLLLVLVMVELSDVVFAVDSIPAVFAVTTDPFIVLTSNIFAILGLRAMYFLLADMADRFVFLNYGLAFVLSFIGGKMLLLHWIHIPVAVSLAVVFGALGASVLTSLAYSRKIEKNK</sequence>
<evidence type="ECO:0000256" key="1">
    <source>
        <dbReference type="ARBA" id="ARBA00004141"/>
    </source>
</evidence>
<accession>F2BAI0</accession>
<evidence type="ECO:0000256" key="3">
    <source>
        <dbReference type="ARBA" id="ARBA00022692"/>
    </source>
</evidence>
<comment type="caution">
    <text evidence="7">The sequence shown here is derived from an EMBL/GenBank/DDBJ whole genome shotgun (WGS) entry which is preliminary data.</text>
</comment>
<name>F2BAI0_9NEIS</name>
<dbReference type="Proteomes" id="UP000004105">
    <property type="component" value="Unassembled WGS sequence"/>
</dbReference>
<feature type="transmembrane region" description="Helical" evidence="6">
    <location>
        <begin position="294"/>
        <end position="317"/>
    </location>
</feature>
<organism evidence="7 8">
    <name type="scientific">Neisseria bacilliformis ATCC BAA-1200</name>
    <dbReference type="NCBI Taxonomy" id="888742"/>
    <lineage>
        <taxon>Bacteria</taxon>
        <taxon>Pseudomonadati</taxon>
        <taxon>Pseudomonadota</taxon>
        <taxon>Betaproteobacteria</taxon>
        <taxon>Neisseriales</taxon>
        <taxon>Neisseriaceae</taxon>
        <taxon>Neisseria</taxon>
    </lineage>
</organism>
<feature type="transmembrane region" description="Helical" evidence="6">
    <location>
        <begin position="268"/>
        <end position="288"/>
    </location>
</feature>
<dbReference type="HOGENOM" id="CLU_045644_1_2_4"/>
<dbReference type="NCBIfam" id="TIGR03718">
    <property type="entry name" value="R_switched_Alx"/>
    <property type="match status" value="1"/>
</dbReference>
<keyword evidence="5 6" id="KW-0472">Membrane</keyword>
<comment type="similarity">
    <text evidence="2">Belongs to the TerC family.</text>
</comment>
<dbReference type="PANTHER" id="PTHR30238">
    <property type="entry name" value="MEMBRANE BOUND PREDICTED REDOX MODULATOR"/>
    <property type="match status" value="1"/>
</dbReference>
<evidence type="ECO:0000313" key="8">
    <source>
        <dbReference type="Proteomes" id="UP000004105"/>
    </source>
</evidence>
<feature type="transmembrane region" description="Helical" evidence="6">
    <location>
        <begin position="211"/>
        <end position="235"/>
    </location>
</feature>
<evidence type="ECO:0000313" key="7">
    <source>
        <dbReference type="EMBL" id="EGF11536.1"/>
    </source>
</evidence>
<comment type="subcellular location">
    <subcellularLocation>
        <location evidence="1">Membrane</location>
        <topology evidence="1">Multi-pass membrane protein</topology>
    </subcellularLocation>
</comment>
<evidence type="ECO:0000256" key="2">
    <source>
        <dbReference type="ARBA" id="ARBA00007511"/>
    </source>
</evidence>